<evidence type="ECO:0000313" key="2">
    <source>
        <dbReference type="Proteomes" id="UP001055072"/>
    </source>
</evidence>
<proteinExistence type="predicted"/>
<name>A0ACB8TWI7_9APHY</name>
<keyword evidence="2" id="KW-1185">Reference proteome</keyword>
<gene>
    <name evidence="1" type="ORF">BDY19DRAFT_960791</name>
</gene>
<evidence type="ECO:0000313" key="1">
    <source>
        <dbReference type="EMBL" id="KAI0086314.1"/>
    </source>
</evidence>
<reference evidence="1" key="1">
    <citation type="journal article" date="2021" name="Environ. Microbiol.">
        <title>Gene family expansions and transcriptome signatures uncover fungal adaptations to wood decay.</title>
        <authorList>
            <person name="Hage H."/>
            <person name="Miyauchi S."/>
            <person name="Viragh M."/>
            <person name="Drula E."/>
            <person name="Min B."/>
            <person name="Chaduli D."/>
            <person name="Navarro D."/>
            <person name="Favel A."/>
            <person name="Norest M."/>
            <person name="Lesage-Meessen L."/>
            <person name="Balint B."/>
            <person name="Merenyi Z."/>
            <person name="de Eugenio L."/>
            <person name="Morin E."/>
            <person name="Martinez A.T."/>
            <person name="Baldrian P."/>
            <person name="Stursova M."/>
            <person name="Martinez M.J."/>
            <person name="Novotny C."/>
            <person name="Magnuson J.K."/>
            <person name="Spatafora J.W."/>
            <person name="Maurice S."/>
            <person name="Pangilinan J."/>
            <person name="Andreopoulos W."/>
            <person name="LaButti K."/>
            <person name="Hundley H."/>
            <person name="Na H."/>
            <person name="Kuo A."/>
            <person name="Barry K."/>
            <person name="Lipzen A."/>
            <person name="Henrissat B."/>
            <person name="Riley R."/>
            <person name="Ahrendt S."/>
            <person name="Nagy L.G."/>
            <person name="Grigoriev I.V."/>
            <person name="Martin F."/>
            <person name="Rosso M.N."/>
        </authorList>
    </citation>
    <scope>NUCLEOTIDE SEQUENCE</scope>
    <source>
        <strain evidence="1">CBS 384.51</strain>
    </source>
</reference>
<accession>A0ACB8TWI7</accession>
<comment type="caution">
    <text evidence="1">The sequence shown here is derived from an EMBL/GenBank/DDBJ whole genome shotgun (WGS) entry which is preliminary data.</text>
</comment>
<dbReference type="EMBL" id="MU274924">
    <property type="protein sequence ID" value="KAI0086314.1"/>
    <property type="molecule type" value="Genomic_DNA"/>
</dbReference>
<dbReference type="Proteomes" id="UP001055072">
    <property type="component" value="Unassembled WGS sequence"/>
</dbReference>
<protein>
    <submittedName>
        <fullName evidence="1">RlpA-like double-psi beta-barrel-protein domain-containing protein-containing protein</fullName>
    </submittedName>
</protein>
<organism evidence="1 2">
    <name type="scientific">Irpex rosettiformis</name>
    <dbReference type="NCBI Taxonomy" id="378272"/>
    <lineage>
        <taxon>Eukaryota</taxon>
        <taxon>Fungi</taxon>
        <taxon>Dikarya</taxon>
        <taxon>Basidiomycota</taxon>
        <taxon>Agaricomycotina</taxon>
        <taxon>Agaricomycetes</taxon>
        <taxon>Polyporales</taxon>
        <taxon>Irpicaceae</taxon>
        <taxon>Irpex</taxon>
    </lineage>
</organism>
<sequence>MFTFTKLAILSVAFVGSVNGATHSTRHRRHTGTNYLQRDDNATHVFEKRFDNARMTFYETGMGACGKTNSDGDFIVALNSQQFAGGSHCFETITISYQGKTTQATIMDECPGCPYAGLDLSPGLFSFFASQDAGVINAAWDFGSGAAQSKPSPTTKASPTTEVKTTKTPDPTPTPTPTPSPTTVEEKTSSFSSKQSSSFSSSSSSESSSSASSSSVAEISSSSATSSSAGASASASASASPSASVTTGNIDAISNGFVQLLLVAVAGAGSK</sequence>